<accession>T1FJP1</accession>
<reference evidence="4" key="3">
    <citation type="submission" date="2015-06" db="UniProtKB">
        <authorList>
            <consortium name="EnsemblMetazoa"/>
        </authorList>
    </citation>
    <scope>IDENTIFICATION</scope>
</reference>
<dbReference type="Proteomes" id="UP000015101">
    <property type="component" value="Unassembled WGS sequence"/>
</dbReference>
<keyword evidence="5" id="KW-1185">Reference proteome</keyword>
<dbReference type="AlphaFoldDB" id="T1FJP1"/>
<sequence length="295" mass="33357">MKSRNNINHVCLTVFFLVTIFIIYYNIFERAGEPSISVINELPFVPNNLKFTCDDLFIGTALDKFNFSKKYYEDLPAFTAEVSKHGWSEDGHTAMFPTEHLALHFLASREFVRSVCETGFNYGHSSYTFMTARSGNKILSFDIGHHAYTSVIMSYLNRTYPGRFEGVLGDSSITLPKFVKEHPNHRCNLFFVDGSHTYKIGYSDLKSFSKISDKNNIIVFDDFPTLDGSFTNELGRAWEQAKSEKMIVEIMRCTRKEDKIRGFTVGKDAPDLSLPSPPGPDLAGFKIQKPAGAGF</sequence>
<evidence type="ECO:0000313" key="5">
    <source>
        <dbReference type="Proteomes" id="UP000015101"/>
    </source>
</evidence>
<protein>
    <recommendedName>
        <fullName evidence="6">Class I SAM-dependent methyltransferase</fullName>
    </recommendedName>
</protein>
<dbReference type="EMBL" id="AMQM01008775">
    <property type="status" value="NOT_ANNOTATED_CDS"/>
    <property type="molecule type" value="Genomic_DNA"/>
</dbReference>
<dbReference type="KEGG" id="hro:HELRODRAFT_183447"/>
<evidence type="ECO:0000313" key="3">
    <source>
        <dbReference type="EMBL" id="ESO11207.1"/>
    </source>
</evidence>
<keyword evidence="2" id="KW-1133">Transmembrane helix</keyword>
<evidence type="ECO:0000313" key="4">
    <source>
        <dbReference type="EnsemblMetazoa" id="HelroP183447"/>
    </source>
</evidence>
<dbReference type="InterPro" id="IPR029063">
    <property type="entry name" value="SAM-dependent_MTases_sf"/>
</dbReference>
<name>T1FJP1_HELRO</name>
<dbReference type="InParanoid" id="T1FJP1"/>
<dbReference type="CTD" id="20209040"/>
<dbReference type="GeneID" id="20209040"/>
<dbReference type="EnsemblMetazoa" id="HelroT183447">
    <property type="protein sequence ID" value="HelroP183447"/>
    <property type="gene ID" value="HelroG183447"/>
</dbReference>
<dbReference type="EMBL" id="KB095847">
    <property type="protein sequence ID" value="ESO11207.1"/>
    <property type="molecule type" value="Genomic_DNA"/>
</dbReference>
<dbReference type="Pfam" id="PF13578">
    <property type="entry name" value="Methyltransf_24"/>
    <property type="match status" value="1"/>
</dbReference>
<keyword evidence="2" id="KW-0472">Membrane</keyword>
<feature type="region of interest" description="Disordered" evidence="1">
    <location>
        <begin position="269"/>
        <end position="295"/>
    </location>
</feature>
<dbReference type="eggNOG" id="ENOG502S9J2">
    <property type="taxonomic scope" value="Eukaryota"/>
</dbReference>
<dbReference type="HOGENOM" id="CLU_081393_0_0_1"/>
<evidence type="ECO:0008006" key="6">
    <source>
        <dbReference type="Google" id="ProtNLM"/>
    </source>
</evidence>
<organism evidence="4 5">
    <name type="scientific">Helobdella robusta</name>
    <name type="common">Californian leech</name>
    <dbReference type="NCBI Taxonomy" id="6412"/>
    <lineage>
        <taxon>Eukaryota</taxon>
        <taxon>Metazoa</taxon>
        <taxon>Spiralia</taxon>
        <taxon>Lophotrochozoa</taxon>
        <taxon>Annelida</taxon>
        <taxon>Clitellata</taxon>
        <taxon>Hirudinea</taxon>
        <taxon>Rhynchobdellida</taxon>
        <taxon>Glossiphoniidae</taxon>
        <taxon>Helobdella</taxon>
    </lineage>
</organism>
<evidence type="ECO:0000256" key="1">
    <source>
        <dbReference type="SAM" id="MobiDB-lite"/>
    </source>
</evidence>
<gene>
    <name evidence="4" type="primary">20209040</name>
    <name evidence="3" type="ORF">HELRODRAFT_183447</name>
</gene>
<keyword evidence="2" id="KW-0812">Transmembrane</keyword>
<proteinExistence type="predicted"/>
<dbReference type="RefSeq" id="XP_009010730.1">
    <property type="nucleotide sequence ID" value="XM_009012482.1"/>
</dbReference>
<reference evidence="5" key="1">
    <citation type="submission" date="2012-12" db="EMBL/GenBank/DDBJ databases">
        <authorList>
            <person name="Hellsten U."/>
            <person name="Grimwood J."/>
            <person name="Chapman J.A."/>
            <person name="Shapiro H."/>
            <person name="Aerts A."/>
            <person name="Otillar R.P."/>
            <person name="Terry A.Y."/>
            <person name="Boore J.L."/>
            <person name="Simakov O."/>
            <person name="Marletaz F."/>
            <person name="Cho S.-J."/>
            <person name="Edsinger-Gonzales E."/>
            <person name="Havlak P."/>
            <person name="Kuo D.-H."/>
            <person name="Larsson T."/>
            <person name="Lv J."/>
            <person name="Arendt D."/>
            <person name="Savage R."/>
            <person name="Osoegawa K."/>
            <person name="de Jong P."/>
            <person name="Lindberg D.R."/>
            <person name="Seaver E.C."/>
            <person name="Weisblat D.A."/>
            <person name="Putnam N.H."/>
            <person name="Grigoriev I.V."/>
            <person name="Rokhsar D.S."/>
        </authorList>
    </citation>
    <scope>NUCLEOTIDE SEQUENCE</scope>
</reference>
<reference evidence="3 5" key="2">
    <citation type="journal article" date="2013" name="Nature">
        <title>Insights into bilaterian evolution from three spiralian genomes.</title>
        <authorList>
            <person name="Simakov O."/>
            <person name="Marletaz F."/>
            <person name="Cho S.J."/>
            <person name="Edsinger-Gonzales E."/>
            <person name="Havlak P."/>
            <person name="Hellsten U."/>
            <person name="Kuo D.H."/>
            <person name="Larsson T."/>
            <person name="Lv J."/>
            <person name="Arendt D."/>
            <person name="Savage R."/>
            <person name="Osoegawa K."/>
            <person name="de Jong P."/>
            <person name="Grimwood J."/>
            <person name="Chapman J.A."/>
            <person name="Shapiro H."/>
            <person name="Aerts A."/>
            <person name="Otillar R.P."/>
            <person name="Terry A.Y."/>
            <person name="Boore J.L."/>
            <person name="Grigoriev I.V."/>
            <person name="Lindberg D.R."/>
            <person name="Seaver E.C."/>
            <person name="Weisblat D.A."/>
            <person name="Putnam N.H."/>
            <person name="Rokhsar D.S."/>
        </authorList>
    </citation>
    <scope>NUCLEOTIDE SEQUENCE</scope>
</reference>
<dbReference type="Gene3D" id="3.40.50.150">
    <property type="entry name" value="Vaccinia Virus protein VP39"/>
    <property type="match status" value="1"/>
</dbReference>
<feature type="transmembrane region" description="Helical" evidence="2">
    <location>
        <begin position="7"/>
        <end position="27"/>
    </location>
</feature>
<evidence type="ECO:0000256" key="2">
    <source>
        <dbReference type="SAM" id="Phobius"/>
    </source>
</evidence>
<dbReference type="OMA" id="IVEIMRC"/>
<dbReference type="OrthoDB" id="6074443at2759"/>